<dbReference type="OrthoDB" id="6049633at2759"/>
<dbReference type="OMA" id="WGAWIAK"/>
<dbReference type="KEGG" id="spu:574619"/>
<dbReference type="CDD" id="cd00057">
    <property type="entry name" value="FA58C"/>
    <property type="match status" value="1"/>
</dbReference>
<keyword evidence="3" id="KW-1185">Reference proteome</keyword>
<protein>
    <recommendedName>
        <fullName evidence="1">F5/8 type C domain-containing protein</fullName>
    </recommendedName>
</protein>
<dbReference type="PANTHER" id="PTHR24543">
    <property type="entry name" value="MULTICOPPER OXIDASE-RELATED"/>
    <property type="match status" value="1"/>
</dbReference>
<feature type="domain" description="F5/8 type C" evidence="1">
    <location>
        <begin position="49"/>
        <end position="201"/>
    </location>
</feature>
<reference evidence="2" key="2">
    <citation type="submission" date="2021-01" db="UniProtKB">
        <authorList>
            <consortium name="EnsemblMetazoa"/>
        </authorList>
    </citation>
    <scope>IDENTIFICATION</scope>
</reference>
<dbReference type="SMART" id="SM00231">
    <property type="entry name" value="FA58C"/>
    <property type="match status" value="1"/>
</dbReference>
<name>A0A7M7MZF0_STRPU</name>
<dbReference type="GeneID" id="574619"/>
<dbReference type="RefSeq" id="XP_030828735.1">
    <property type="nucleotide sequence ID" value="XM_030972875.1"/>
</dbReference>
<dbReference type="FunFam" id="2.60.120.260:FF:000016">
    <property type="entry name" value="Contactin-associated protein-like 4 isoform 1"/>
    <property type="match status" value="1"/>
</dbReference>
<dbReference type="SUPFAM" id="SSF49785">
    <property type="entry name" value="Galactose-binding domain-like"/>
    <property type="match status" value="1"/>
</dbReference>
<reference evidence="3" key="1">
    <citation type="submission" date="2015-02" db="EMBL/GenBank/DDBJ databases">
        <title>Genome sequencing for Strongylocentrotus purpuratus.</title>
        <authorList>
            <person name="Murali S."/>
            <person name="Liu Y."/>
            <person name="Vee V."/>
            <person name="English A."/>
            <person name="Wang M."/>
            <person name="Skinner E."/>
            <person name="Han Y."/>
            <person name="Muzny D.M."/>
            <person name="Worley K.C."/>
            <person name="Gibbs R.A."/>
        </authorList>
    </citation>
    <scope>NUCLEOTIDE SEQUENCE</scope>
</reference>
<proteinExistence type="predicted"/>
<dbReference type="PROSITE" id="PS50022">
    <property type="entry name" value="FA58C_3"/>
    <property type="match status" value="1"/>
</dbReference>
<dbReference type="Pfam" id="PF00754">
    <property type="entry name" value="F5_F8_type_C"/>
    <property type="match status" value="1"/>
</dbReference>
<dbReference type="PANTHER" id="PTHR24543:SF325">
    <property type="entry name" value="F5_8 TYPE C DOMAIN-CONTAINING PROTEIN"/>
    <property type="match status" value="1"/>
</dbReference>
<dbReference type="InterPro" id="IPR000421">
    <property type="entry name" value="FA58C"/>
</dbReference>
<dbReference type="Gene3D" id="2.60.120.260">
    <property type="entry name" value="Galactose-binding domain-like"/>
    <property type="match status" value="1"/>
</dbReference>
<evidence type="ECO:0000313" key="3">
    <source>
        <dbReference type="Proteomes" id="UP000007110"/>
    </source>
</evidence>
<sequence length="210" mass="23295">MSLDNNSEAVTVRCPVDVTSIADCWYEESAAMNPREESIAVVCCTVNLCTTPRGSPVGLESGKVPNSAISISSRYNYKLGKPKARLNSPSAWVPKDDDEDPWLQIKFNSAYVITAILTQGRADSPDQWVTSYIVSSSMDGASWTHYQDINTNTVKVYTGNYDPNSFVVHTIFKPIECRFFRIYPKTANNVHRSLRLELTGYGPLNDLIGG</sequence>
<dbReference type="EnsemblMetazoa" id="XM_030972875">
    <property type="protein sequence ID" value="XP_030828735"/>
    <property type="gene ID" value="LOC574619"/>
</dbReference>
<organism evidence="2 3">
    <name type="scientific">Strongylocentrotus purpuratus</name>
    <name type="common">Purple sea urchin</name>
    <dbReference type="NCBI Taxonomy" id="7668"/>
    <lineage>
        <taxon>Eukaryota</taxon>
        <taxon>Metazoa</taxon>
        <taxon>Echinodermata</taxon>
        <taxon>Eleutherozoa</taxon>
        <taxon>Echinozoa</taxon>
        <taxon>Echinoidea</taxon>
        <taxon>Euechinoidea</taxon>
        <taxon>Echinacea</taxon>
        <taxon>Camarodonta</taxon>
        <taxon>Echinidea</taxon>
        <taxon>Strongylocentrotidae</taxon>
        <taxon>Strongylocentrotus</taxon>
    </lineage>
</organism>
<dbReference type="InterPro" id="IPR008979">
    <property type="entry name" value="Galactose-bd-like_sf"/>
</dbReference>
<evidence type="ECO:0000313" key="2">
    <source>
        <dbReference type="EnsemblMetazoa" id="XP_030828735"/>
    </source>
</evidence>
<accession>A0A7M7MZF0</accession>
<dbReference type="InParanoid" id="A0A7M7MZF0"/>
<dbReference type="Proteomes" id="UP000007110">
    <property type="component" value="Unassembled WGS sequence"/>
</dbReference>
<evidence type="ECO:0000259" key="1">
    <source>
        <dbReference type="PROSITE" id="PS50022"/>
    </source>
</evidence>
<dbReference type="AlphaFoldDB" id="A0A7M7MZF0"/>